<feature type="domain" description="B box-type" evidence="6">
    <location>
        <begin position="94"/>
        <end position="133"/>
    </location>
</feature>
<evidence type="ECO:0000256" key="4">
    <source>
        <dbReference type="PROSITE-ProRule" id="PRU00024"/>
    </source>
</evidence>
<feature type="domain" description="RING-type" evidence="5">
    <location>
        <begin position="22"/>
        <end position="60"/>
    </location>
</feature>
<keyword evidence="9" id="KW-1185">Reference proteome</keyword>
<dbReference type="RefSeq" id="XP_034410224.1">
    <property type="nucleotide sequence ID" value="XM_034554333.1"/>
</dbReference>
<dbReference type="InterPro" id="IPR043136">
    <property type="entry name" value="B30.2/SPRY_sf"/>
</dbReference>
<dbReference type="PRINTS" id="PR01407">
    <property type="entry name" value="BUTYPHLNCDUF"/>
</dbReference>
<dbReference type="InterPro" id="IPR017907">
    <property type="entry name" value="Znf_RING_CS"/>
</dbReference>
<dbReference type="Pfam" id="PF00622">
    <property type="entry name" value="SPRY"/>
    <property type="match status" value="1"/>
</dbReference>
<dbReference type="OrthoDB" id="6105938at2759"/>
<evidence type="ECO:0000256" key="3">
    <source>
        <dbReference type="ARBA" id="ARBA00022833"/>
    </source>
</evidence>
<dbReference type="GeneID" id="117745799"/>
<dbReference type="GeneTree" id="ENSGT01030000234583"/>
<dbReference type="CTD" id="559351"/>
<dbReference type="InterPro" id="IPR013320">
    <property type="entry name" value="ConA-like_dom_sf"/>
</dbReference>
<dbReference type="GO" id="GO:0008270">
    <property type="term" value="F:zinc ion binding"/>
    <property type="evidence" value="ECO:0007669"/>
    <property type="project" value="UniProtKB-KW"/>
</dbReference>
<dbReference type="PROSITE" id="PS50119">
    <property type="entry name" value="ZF_BBOX"/>
    <property type="match status" value="1"/>
</dbReference>
<dbReference type="Gene3D" id="3.30.160.60">
    <property type="entry name" value="Classic Zinc Finger"/>
    <property type="match status" value="1"/>
</dbReference>
<protein>
    <submittedName>
        <fullName evidence="8">Tripartite motif containing 35-28</fullName>
    </submittedName>
</protein>
<accession>A0A8C2ZLN2</accession>
<proteinExistence type="predicted"/>
<keyword evidence="1" id="KW-0479">Metal-binding</keyword>
<dbReference type="FunFam" id="2.60.120.920:FF:000004">
    <property type="entry name" value="Butyrophilin subfamily 1 member A1"/>
    <property type="match status" value="1"/>
</dbReference>
<dbReference type="Gene3D" id="2.60.120.920">
    <property type="match status" value="1"/>
</dbReference>
<dbReference type="InterPro" id="IPR000315">
    <property type="entry name" value="Znf_B-box"/>
</dbReference>
<dbReference type="PROSITE" id="PS50089">
    <property type="entry name" value="ZF_RING_2"/>
    <property type="match status" value="1"/>
</dbReference>
<dbReference type="SMART" id="SM00336">
    <property type="entry name" value="BBOX"/>
    <property type="match status" value="1"/>
</dbReference>
<evidence type="ECO:0000313" key="9">
    <source>
        <dbReference type="Proteomes" id="UP000694565"/>
    </source>
</evidence>
<evidence type="ECO:0000256" key="2">
    <source>
        <dbReference type="ARBA" id="ARBA00022771"/>
    </source>
</evidence>
<evidence type="ECO:0000256" key="1">
    <source>
        <dbReference type="ARBA" id="ARBA00022723"/>
    </source>
</evidence>
<evidence type="ECO:0000259" key="6">
    <source>
        <dbReference type="PROSITE" id="PS50119"/>
    </source>
</evidence>
<dbReference type="CDD" id="cd12893">
    <property type="entry name" value="SPRY_PRY_TRIM35"/>
    <property type="match status" value="1"/>
</dbReference>
<dbReference type="InterPro" id="IPR003879">
    <property type="entry name" value="Butyrophylin_SPRY"/>
</dbReference>
<name>A0A8C2ZLN2_CYCLU</name>
<sequence>MADGMDEDLPEEASPLRHDLTCPVCRGVFQDPVLLPCTHSFCRECLQKSLQVSNKCPVCREVCEEGRVTSNRALSSACESFLRQSNWWSNRKSTSDVTCNLHLKPLALYCEKDEEPVCVDCVTLHNTHTLWSLKEGAPMCKKELGFKVQIFKKKVESYKKMTHKLGNTMEYIKYQAGLAENQIKEEFERLRMVLVTEEALRLKALATEEEQKISAIKELIDNTYKDIAAMNKLSDTLQKEMGNEDLAFLRNFQKLKREAQWTREEPCIPHDSLLNMGKHVGALSFNIWKNMQAYVKYNPVVLNPNTASPWLFLNADLSSVKESSERLTAPDNPERFDPCVFVLGAEGYTSGKHRWDVIVGDNPRWIVGVCKESVPRKKKFTVSTSRGVWSIGLSKGVYTVSTPEHTELQVEQRPEKIRIKLNLDKGEVSFWDAGTATHLITLTHKFDEKIYPIFGPGLHPTPTTLAPGKIAVHTS</sequence>
<dbReference type="KEGG" id="clum:117745799"/>
<keyword evidence="2 4" id="KW-0863">Zinc-finger</keyword>
<dbReference type="PROSITE" id="PS00518">
    <property type="entry name" value="ZF_RING_1"/>
    <property type="match status" value="1"/>
</dbReference>
<gene>
    <name evidence="8" type="primary">trim35-28</name>
</gene>
<organism evidence="8 9">
    <name type="scientific">Cyclopterus lumpus</name>
    <name type="common">Lumpsucker</name>
    <dbReference type="NCBI Taxonomy" id="8103"/>
    <lineage>
        <taxon>Eukaryota</taxon>
        <taxon>Metazoa</taxon>
        <taxon>Chordata</taxon>
        <taxon>Craniata</taxon>
        <taxon>Vertebrata</taxon>
        <taxon>Euteleostomi</taxon>
        <taxon>Actinopterygii</taxon>
        <taxon>Neopterygii</taxon>
        <taxon>Teleostei</taxon>
        <taxon>Neoteleostei</taxon>
        <taxon>Acanthomorphata</taxon>
        <taxon>Eupercaria</taxon>
        <taxon>Perciformes</taxon>
        <taxon>Cottioidei</taxon>
        <taxon>Cottales</taxon>
        <taxon>Cyclopteridae</taxon>
        <taxon>Cyclopterus</taxon>
    </lineage>
</organism>
<dbReference type="AlphaFoldDB" id="A0A8C2ZLN2"/>
<dbReference type="Pfam" id="PF13765">
    <property type="entry name" value="PRY"/>
    <property type="match status" value="1"/>
</dbReference>
<evidence type="ECO:0000313" key="8">
    <source>
        <dbReference type="Ensembl" id="ENSCLMP00005029024.1"/>
    </source>
</evidence>
<dbReference type="SUPFAM" id="SSF57845">
    <property type="entry name" value="B-box zinc-binding domain"/>
    <property type="match status" value="1"/>
</dbReference>
<dbReference type="Proteomes" id="UP000694565">
    <property type="component" value="Unplaced"/>
</dbReference>
<dbReference type="InterPro" id="IPR013083">
    <property type="entry name" value="Znf_RING/FYVE/PHD"/>
</dbReference>
<dbReference type="SMART" id="SM00184">
    <property type="entry name" value="RING"/>
    <property type="match status" value="1"/>
</dbReference>
<dbReference type="SUPFAM" id="SSF49899">
    <property type="entry name" value="Concanavalin A-like lectins/glucanases"/>
    <property type="match status" value="1"/>
</dbReference>
<reference evidence="8" key="2">
    <citation type="submission" date="2025-09" db="UniProtKB">
        <authorList>
            <consortium name="Ensembl"/>
        </authorList>
    </citation>
    <scope>IDENTIFICATION</scope>
</reference>
<dbReference type="InterPro" id="IPR001870">
    <property type="entry name" value="B30.2/SPRY"/>
</dbReference>
<dbReference type="PROSITE" id="PS50188">
    <property type="entry name" value="B302_SPRY"/>
    <property type="match status" value="1"/>
</dbReference>
<dbReference type="InterPro" id="IPR006574">
    <property type="entry name" value="PRY"/>
</dbReference>
<dbReference type="PANTHER" id="PTHR24103">
    <property type="entry name" value="E3 UBIQUITIN-PROTEIN LIGASE TRIM"/>
    <property type="match status" value="1"/>
</dbReference>
<dbReference type="InterPro" id="IPR003877">
    <property type="entry name" value="SPRY_dom"/>
</dbReference>
<dbReference type="SUPFAM" id="SSF57850">
    <property type="entry name" value="RING/U-box"/>
    <property type="match status" value="1"/>
</dbReference>
<dbReference type="SMART" id="SM00589">
    <property type="entry name" value="PRY"/>
    <property type="match status" value="1"/>
</dbReference>
<feature type="domain" description="B30.2/SPRY" evidence="7">
    <location>
        <begin position="280"/>
        <end position="472"/>
    </location>
</feature>
<dbReference type="SMART" id="SM00449">
    <property type="entry name" value="SPRY"/>
    <property type="match status" value="1"/>
</dbReference>
<dbReference type="Gene3D" id="3.30.40.10">
    <property type="entry name" value="Zinc/RING finger domain, C3HC4 (zinc finger)"/>
    <property type="match status" value="1"/>
</dbReference>
<dbReference type="Pfam" id="PF13923">
    <property type="entry name" value="zf-C3HC4_2"/>
    <property type="match status" value="1"/>
</dbReference>
<dbReference type="InterPro" id="IPR050143">
    <property type="entry name" value="TRIM/RBCC"/>
</dbReference>
<keyword evidence="3" id="KW-0862">Zinc</keyword>
<evidence type="ECO:0000259" key="5">
    <source>
        <dbReference type="PROSITE" id="PS50089"/>
    </source>
</evidence>
<dbReference type="InterPro" id="IPR001841">
    <property type="entry name" value="Znf_RING"/>
</dbReference>
<dbReference type="Pfam" id="PF00643">
    <property type="entry name" value="zf-B_box"/>
    <property type="match status" value="1"/>
</dbReference>
<reference evidence="8" key="1">
    <citation type="submission" date="2025-08" db="UniProtKB">
        <authorList>
            <consortium name="Ensembl"/>
        </authorList>
    </citation>
    <scope>IDENTIFICATION</scope>
</reference>
<evidence type="ECO:0000259" key="7">
    <source>
        <dbReference type="PROSITE" id="PS50188"/>
    </source>
</evidence>
<dbReference type="Ensembl" id="ENSCLMT00005030345.1">
    <property type="protein sequence ID" value="ENSCLMP00005029024.1"/>
    <property type="gene ID" value="ENSCLMG00005014182.1"/>
</dbReference>